<evidence type="ECO:0000256" key="1">
    <source>
        <dbReference type="SAM" id="MobiDB-lite"/>
    </source>
</evidence>
<feature type="compositionally biased region" description="Pro residues" evidence="1">
    <location>
        <begin position="1"/>
        <end position="10"/>
    </location>
</feature>
<dbReference type="Gene3D" id="1.20.1270.60">
    <property type="entry name" value="Arfaptin homology (AH) domain/BAR domain"/>
    <property type="match status" value="1"/>
</dbReference>
<feature type="compositionally biased region" description="Gly residues" evidence="1">
    <location>
        <begin position="206"/>
        <end position="216"/>
    </location>
</feature>
<dbReference type="InterPro" id="IPR015404">
    <property type="entry name" value="Vps5_C"/>
</dbReference>
<dbReference type="PANTHER" id="PTHR10555:SF170">
    <property type="entry name" value="FI18122P1"/>
    <property type="match status" value="1"/>
</dbReference>
<feature type="region of interest" description="Disordered" evidence="1">
    <location>
        <begin position="188"/>
        <end position="216"/>
    </location>
</feature>
<dbReference type="SUPFAM" id="SSF103657">
    <property type="entry name" value="BAR/IMD domain-like"/>
    <property type="match status" value="1"/>
</dbReference>
<dbReference type="SMART" id="SM00312">
    <property type="entry name" value="PX"/>
    <property type="match status" value="1"/>
</dbReference>
<dbReference type="AlphaFoldDB" id="A0ABD3RVT4"/>
<evidence type="ECO:0000259" key="2">
    <source>
        <dbReference type="PROSITE" id="PS50195"/>
    </source>
</evidence>
<reference evidence="3 4" key="1">
    <citation type="submission" date="2024-10" db="EMBL/GenBank/DDBJ databases">
        <title>Updated reference genomes for cyclostephanoid diatoms.</title>
        <authorList>
            <person name="Roberts W.R."/>
            <person name="Alverson A.J."/>
        </authorList>
    </citation>
    <scope>NUCLEOTIDE SEQUENCE [LARGE SCALE GENOMIC DNA]</scope>
    <source>
        <strain evidence="3 4">AJA228-03</strain>
    </source>
</reference>
<sequence>MFNPPIPPPSATVGVASPPPPPTTVASLTSFLPPKRPSPEDAIDYVTVSDPVIHADGGMNRYTSYRVDCRPPPSPHIRNDGGTGGAGDVQDVFLLNNPGMYSSVLRRYSDFLWLYERLHVERGGAIVPPLPEKQAVSRFSPEFVEDRRKCLERFLRRVVLHPELWDSACLSTFLRADDVAFQRAKNSGNHHALDGQHNPPSFGSSGDYGGGAGGDNNGAMGSSSSLGGAGAFNLAPKNAAGIKKWFSEARTTFSGDLVSSPDDDLFDEIERYVDALGVQMKRVSNQASALVRKSREIANGMFEFGLAFHQLGQSEGGDLGNKLQLMGGTADALSSMAASQAEAELRRLEEPLRDYIRIIQGVRLALARRHESRVSYTALLHEIQTREVNLHRLRMTPGSEAKAYSTEMSLQRYHAAANASREAYAECSQRVLREVDRFKREKAEEMKSVVLDFILLEIEVNRAMERVWGDLVPKLEGGGGDVGGIDDAVGGGSGSGVGAASGQQQHTQMPHTLTMNAPPISQHQPAHAGPSAPIYSNVPNTSPPPPSLMATNTTTAGTNPMMESSIQYREYDPRGMGF</sequence>
<dbReference type="CDD" id="cd07596">
    <property type="entry name" value="BAR_SNX"/>
    <property type="match status" value="1"/>
</dbReference>
<dbReference type="Pfam" id="PF00787">
    <property type="entry name" value="PX"/>
    <property type="match status" value="1"/>
</dbReference>
<evidence type="ECO:0000313" key="3">
    <source>
        <dbReference type="EMBL" id="KAL3816323.1"/>
    </source>
</evidence>
<dbReference type="Pfam" id="PF09325">
    <property type="entry name" value="Vps5"/>
    <property type="match status" value="1"/>
</dbReference>
<accession>A0ABD3RVT4</accession>
<comment type="caution">
    <text evidence="3">The sequence shown here is derived from an EMBL/GenBank/DDBJ whole genome shotgun (WGS) entry which is preliminary data.</text>
</comment>
<dbReference type="SUPFAM" id="SSF64268">
    <property type="entry name" value="PX domain"/>
    <property type="match status" value="1"/>
</dbReference>
<protein>
    <recommendedName>
        <fullName evidence="2">PX domain-containing protein</fullName>
    </recommendedName>
</protein>
<keyword evidence="4" id="KW-1185">Reference proteome</keyword>
<proteinExistence type="predicted"/>
<feature type="region of interest" description="Disordered" evidence="1">
    <location>
        <begin position="520"/>
        <end position="545"/>
    </location>
</feature>
<name>A0ABD3RVT4_9STRA</name>
<dbReference type="InterPro" id="IPR027267">
    <property type="entry name" value="AH/BAR_dom_sf"/>
</dbReference>
<dbReference type="InterPro" id="IPR001683">
    <property type="entry name" value="PX_dom"/>
</dbReference>
<dbReference type="EMBL" id="JALLPB020000154">
    <property type="protein sequence ID" value="KAL3816323.1"/>
    <property type="molecule type" value="Genomic_DNA"/>
</dbReference>
<dbReference type="Gene3D" id="3.30.1520.10">
    <property type="entry name" value="Phox-like domain"/>
    <property type="match status" value="1"/>
</dbReference>
<feature type="domain" description="PX" evidence="2">
    <location>
        <begin position="43"/>
        <end position="181"/>
    </location>
</feature>
<organism evidence="3 4">
    <name type="scientific">Cyclostephanos tholiformis</name>
    <dbReference type="NCBI Taxonomy" id="382380"/>
    <lineage>
        <taxon>Eukaryota</taxon>
        <taxon>Sar</taxon>
        <taxon>Stramenopiles</taxon>
        <taxon>Ochrophyta</taxon>
        <taxon>Bacillariophyta</taxon>
        <taxon>Coscinodiscophyceae</taxon>
        <taxon>Thalassiosirophycidae</taxon>
        <taxon>Stephanodiscales</taxon>
        <taxon>Stephanodiscaceae</taxon>
        <taxon>Cyclostephanos</taxon>
    </lineage>
</organism>
<gene>
    <name evidence="3" type="ORF">ACHAXA_008394</name>
</gene>
<evidence type="ECO:0000313" key="4">
    <source>
        <dbReference type="Proteomes" id="UP001530377"/>
    </source>
</evidence>
<dbReference type="InterPro" id="IPR036871">
    <property type="entry name" value="PX_dom_sf"/>
</dbReference>
<dbReference type="PROSITE" id="PS50195">
    <property type="entry name" value="PX"/>
    <property type="match status" value="1"/>
</dbReference>
<dbReference type="Proteomes" id="UP001530377">
    <property type="component" value="Unassembled WGS sequence"/>
</dbReference>
<feature type="region of interest" description="Disordered" evidence="1">
    <location>
        <begin position="1"/>
        <end position="24"/>
    </location>
</feature>
<dbReference type="PANTHER" id="PTHR10555">
    <property type="entry name" value="SORTING NEXIN"/>
    <property type="match status" value="1"/>
</dbReference>